<dbReference type="GO" id="GO:0006355">
    <property type="term" value="P:regulation of DNA-templated transcription"/>
    <property type="evidence" value="ECO:0007669"/>
    <property type="project" value="InterPro"/>
</dbReference>
<dbReference type="SUPFAM" id="SSF46894">
    <property type="entry name" value="C-terminal effector domain of the bipartite response regulators"/>
    <property type="match status" value="1"/>
</dbReference>
<evidence type="ECO:0000256" key="4">
    <source>
        <dbReference type="ARBA" id="ARBA00023163"/>
    </source>
</evidence>
<dbReference type="Pfam" id="PF00196">
    <property type="entry name" value="GerE"/>
    <property type="match status" value="1"/>
</dbReference>
<comment type="caution">
    <text evidence="8">The sequence shown here is derived from an EMBL/GenBank/DDBJ whole genome shotgun (WGS) entry which is preliminary data.</text>
</comment>
<gene>
    <name evidence="8" type="ORF">E1294_16345</name>
</gene>
<feature type="modified residue" description="4-aspartylphosphate" evidence="5">
    <location>
        <position position="54"/>
    </location>
</feature>
<dbReference type="PROSITE" id="PS50043">
    <property type="entry name" value="HTH_LUXR_2"/>
    <property type="match status" value="1"/>
</dbReference>
<keyword evidence="9" id="KW-1185">Reference proteome</keyword>
<dbReference type="Gene3D" id="3.40.50.2300">
    <property type="match status" value="1"/>
</dbReference>
<keyword evidence="1 5" id="KW-0597">Phosphoprotein</keyword>
<evidence type="ECO:0000256" key="5">
    <source>
        <dbReference type="PROSITE-ProRule" id="PRU00169"/>
    </source>
</evidence>
<dbReference type="PROSITE" id="PS50110">
    <property type="entry name" value="RESPONSE_REGULATORY"/>
    <property type="match status" value="1"/>
</dbReference>
<dbReference type="InterPro" id="IPR001789">
    <property type="entry name" value="Sig_transdc_resp-reg_receiver"/>
</dbReference>
<evidence type="ECO:0000256" key="1">
    <source>
        <dbReference type="ARBA" id="ARBA00022553"/>
    </source>
</evidence>
<dbReference type="Proteomes" id="UP000294543">
    <property type="component" value="Unassembled WGS sequence"/>
</dbReference>
<proteinExistence type="predicted"/>
<dbReference type="CDD" id="cd17535">
    <property type="entry name" value="REC_NarL-like"/>
    <property type="match status" value="1"/>
</dbReference>
<dbReference type="AlphaFoldDB" id="A0A4R4WTI4"/>
<dbReference type="CDD" id="cd06170">
    <property type="entry name" value="LuxR_C_like"/>
    <property type="match status" value="1"/>
</dbReference>
<dbReference type="OrthoDB" id="3686176at2"/>
<keyword evidence="2" id="KW-0805">Transcription regulation</keyword>
<dbReference type="EMBL" id="SMKP01000040">
    <property type="protein sequence ID" value="TDD20959.1"/>
    <property type="molecule type" value="Genomic_DNA"/>
</dbReference>
<dbReference type="SMART" id="SM00421">
    <property type="entry name" value="HTH_LUXR"/>
    <property type="match status" value="1"/>
</dbReference>
<dbReference type="Pfam" id="PF00072">
    <property type="entry name" value="Response_reg"/>
    <property type="match status" value="1"/>
</dbReference>
<dbReference type="InterPro" id="IPR011006">
    <property type="entry name" value="CheY-like_superfamily"/>
</dbReference>
<protein>
    <submittedName>
        <fullName evidence="8">Response regulator transcription factor</fullName>
    </submittedName>
</protein>
<reference evidence="8 9" key="1">
    <citation type="submission" date="2019-03" db="EMBL/GenBank/DDBJ databases">
        <title>Draft genome sequences of novel Actinobacteria.</title>
        <authorList>
            <person name="Sahin N."/>
            <person name="Ay H."/>
            <person name="Saygin H."/>
        </authorList>
    </citation>
    <scope>NUCLEOTIDE SEQUENCE [LARGE SCALE GENOMIC DNA]</scope>
    <source>
        <strain evidence="8 9">KC712</strain>
    </source>
</reference>
<sequence length="233" mass="25283">MIRVLLADDQTLVRAGFRSILSDEDDIEVVGEAPNGTAAVQGARELQPDVVLMDIRMPELDGLEATRRIAGDRRLEGVKVIILTTFDLDDYVYGALRAGASGFLVKDTEPAELIHAVRVVARGDALIAPSITRRLIAEFAGRVKRPEPGPELNALTDREREVMALVAAGLSNDEIAAQLVLSPATAKTHVSRIMTKLSVRDRAQLVIIAYEAGMITPGWLTCGDTPHTPKQRN</sequence>
<dbReference type="PANTHER" id="PTHR43214:SF24">
    <property type="entry name" value="TRANSCRIPTIONAL REGULATORY PROTEIN NARL-RELATED"/>
    <property type="match status" value="1"/>
</dbReference>
<dbReference type="SUPFAM" id="SSF52172">
    <property type="entry name" value="CheY-like"/>
    <property type="match status" value="1"/>
</dbReference>
<dbReference type="GO" id="GO:0000160">
    <property type="term" value="P:phosphorelay signal transduction system"/>
    <property type="evidence" value="ECO:0007669"/>
    <property type="project" value="InterPro"/>
</dbReference>
<accession>A0A4R4WTI4</accession>
<dbReference type="PANTHER" id="PTHR43214">
    <property type="entry name" value="TWO-COMPONENT RESPONSE REGULATOR"/>
    <property type="match status" value="1"/>
</dbReference>
<dbReference type="SMART" id="SM00448">
    <property type="entry name" value="REC"/>
    <property type="match status" value="1"/>
</dbReference>
<evidence type="ECO:0000313" key="9">
    <source>
        <dbReference type="Proteomes" id="UP000294543"/>
    </source>
</evidence>
<feature type="domain" description="HTH luxR-type" evidence="6">
    <location>
        <begin position="148"/>
        <end position="213"/>
    </location>
</feature>
<dbReference type="GO" id="GO:0003677">
    <property type="term" value="F:DNA binding"/>
    <property type="evidence" value="ECO:0007669"/>
    <property type="project" value="UniProtKB-KW"/>
</dbReference>
<dbReference type="InterPro" id="IPR000792">
    <property type="entry name" value="Tscrpt_reg_LuxR_C"/>
</dbReference>
<evidence type="ECO:0000256" key="3">
    <source>
        <dbReference type="ARBA" id="ARBA00023125"/>
    </source>
</evidence>
<dbReference type="InterPro" id="IPR039420">
    <property type="entry name" value="WalR-like"/>
</dbReference>
<dbReference type="RefSeq" id="WP_132509375.1">
    <property type="nucleotide sequence ID" value="NZ_SMKP01000040.1"/>
</dbReference>
<feature type="domain" description="Response regulatory" evidence="7">
    <location>
        <begin position="3"/>
        <end position="121"/>
    </location>
</feature>
<keyword evidence="3" id="KW-0238">DNA-binding</keyword>
<evidence type="ECO:0000259" key="6">
    <source>
        <dbReference type="PROSITE" id="PS50043"/>
    </source>
</evidence>
<evidence type="ECO:0000259" key="7">
    <source>
        <dbReference type="PROSITE" id="PS50110"/>
    </source>
</evidence>
<organism evidence="8 9">
    <name type="scientific">Nonomuraea diastatica</name>
    <dbReference type="NCBI Taxonomy" id="1848329"/>
    <lineage>
        <taxon>Bacteria</taxon>
        <taxon>Bacillati</taxon>
        <taxon>Actinomycetota</taxon>
        <taxon>Actinomycetes</taxon>
        <taxon>Streptosporangiales</taxon>
        <taxon>Streptosporangiaceae</taxon>
        <taxon>Nonomuraea</taxon>
    </lineage>
</organism>
<dbReference type="PRINTS" id="PR00038">
    <property type="entry name" value="HTHLUXR"/>
</dbReference>
<dbReference type="InterPro" id="IPR058245">
    <property type="entry name" value="NreC/VraR/RcsB-like_REC"/>
</dbReference>
<name>A0A4R4WTI4_9ACTN</name>
<dbReference type="InterPro" id="IPR016032">
    <property type="entry name" value="Sig_transdc_resp-reg_C-effctor"/>
</dbReference>
<evidence type="ECO:0000256" key="2">
    <source>
        <dbReference type="ARBA" id="ARBA00023015"/>
    </source>
</evidence>
<keyword evidence="4" id="KW-0804">Transcription</keyword>
<evidence type="ECO:0000313" key="8">
    <source>
        <dbReference type="EMBL" id="TDD20959.1"/>
    </source>
</evidence>